<evidence type="ECO:0000256" key="4">
    <source>
        <dbReference type="ARBA" id="ARBA00022598"/>
    </source>
</evidence>
<evidence type="ECO:0000256" key="10">
    <source>
        <dbReference type="ARBA" id="ARBA00072917"/>
    </source>
</evidence>
<dbReference type="STRING" id="149040.A0A194XQ06"/>
<dbReference type="GO" id="GO:0004818">
    <property type="term" value="F:glutamate-tRNA ligase activity"/>
    <property type="evidence" value="ECO:0007669"/>
    <property type="project" value="UniProtKB-EC"/>
</dbReference>
<evidence type="ECO:0000256" key="6">
    <source>
        <dbReference type="ARBA" id="ARBA00022840"/>
    </source>
</evidence>
<dbReference type="InterPro" id="IPR033910">
    <property type="entry name" value="GluRS_core"/>
</dbReference>
<dbReference type="InterPro" id="IPR004527">
    <property type="entry name" value="Glu-tRNA-ligase_bac/mito"/>
</dbReference>
<evidence type="ECO:0000313" key="14">
    <source>
        <dbReference type="EMBL" id="KUJ22139.1"/>
    </source>
</evidence>
<evidence type="ECO:0000256" key="5">
    <source>
        <dbReference type="ARBA" id="ARBA00022741"/>
    </source>
</evidence>
<dbReference type="SUPFAM" id="SSF52374">
    <property type="entry name" value="Nucleotidylyl transferase"/>
    <property type="match status" value="1"/>
</dbReference>
<dbReference type="InterPro" id="IPR000924">
    <property type="entry name" value="Glu/Gln-tRNA-synth"/>
</dbReference>
<dbReference type="RefSeq" id="XP_018076494.1">
    <property type="nucleotide sequence ID" value="XM_018207222.1"/>
</dbReference>
<evidence type="ECO:0000256" key="11">
    <source>
        <dbReference type="RuleBase" id="RU363037"/>
    </source>
</evidence>
<comment type="similarity">
    <text evidence="2">Belongs to the class-I aminoacyl-tRNA synthetase family. Glutamate--tRNA ligase type 1 subfamily.</text>
</comment>
<dbReference type="GO" id="GO:0000049">
    <property type="term" value="F:tRNA binding"/>
    <property type="evidence" value="ECO:0007669"/>
    <property type="project" value="InterPro"/>
</dbReference>
<comment type="subcellular location">
    <subcellularLocation>
        <location evidence="1">Mitochondrion</location>
    </subcellularLocation>
</comment>
<gene>
    <name evidence="14" type="ORF">LY89DRAFT_394895</name>
</gene>
<dbReference type="Pfam" id="PF19269">
    <property type="entry name" value="Anticodon_2"/>
    <property type="match status" value="1"/>
</dbReference>
<evidence type="ECO:0000256" key="9">
    <source>
        <dbReference type="ARBA" id="ARBA00030865"/>
    </source>
</evidence>
<dbReference type="FunFam" id="3.40.50.620:FF:000045">
    <property type="entry name" value="Glutamate--tRNA ligase, mitochondrial"/>
    <property type="match status" value="1"/>
</dbReference>
<dbReference type="InterPro" id="IPR020751">
    <property type="entry name" value="aa-tRNA-synth_I_codon-bd_sub2"/>
</dbReference>
<dbReference type="AlphaFoldDB" id="A0A194XQ06"/>
<dbReference type="Gene3D" id="3.40.50.620">
    <property type="entry name" value="HUPs"/>
    <property type="match status" value="1"/>
</dbReference>
<dbReference type="Gene3D" id="1.10.10.350">
    <property type="match status" value="1"/>
</dbReference>
<evidence type="ECO:0000256" key="8">
    <source>
        <dbReference type="ARBA" id="ARBA00023146"/>
    </source>
</evidence>
<dbReference type="SUPFAM" id="SSF48163">
    <property type="entry name" value="An anticodon-binding domain of class I aminoacyl-tRNA synthetases"/>
    <property type="match status" value="1"/>
</dbReference>
<keyword evidence="7 11" id="KW-0648">Protein biosynthesis</keyword>
<protein>
    <recommendedName>
        <fullName evidence="10">Glutamate--tRNA ligase, mitochondrial</fullName>
        <ecNumber evidence="3">6.1.1.17</ecNumber>
    </recommendedName>
    <alternativeName>
        <fullName evidence="9">Glutamyl-tRNA synthetase</fullName>
    </alternativeName>
</protein>
<dbReference type="PRINTS" id="PR00987">
    <property type="entry name" value="TRNASYNTHGLU"/>
</dbReference>
<dbReference type="GO" id="GO:0006424">
    <property type="term" value="P:glutamyl-tRNA aminoacylation"/>
    <property type="evidence" value="ECO:0007669"/>
    <property type="project" value="InterPro"/>
</dbReference>
<dbReference type="PANTHER" id="PTHR43311:SF2">
    <property type="entry name" value="GLUTAMATE--TRNA LIGASE, MITOCHONDRIAL-RELATED"/>
    <property type="match status" value="1"/>
</dbReference>
<keyword evidence="4 11" id="KW-0436">Ligase</keyword>
<dbReference type="InterPro" id="IPR014729">
    <property type="entry name" value="Rossmann-like_a/b/a_fold"/>
</dbReference>
<dbReference type="KEGG" id="psco:LY89DRAFT_394895"/>
<feature type="domain" description="Glutamyl/glutaminyl-tRNA synthetase class Ib catalytic" evidence="12">
    <location>
        <begin position="41"/>
        <end position="352"/>
    </location>
</feature>
<dbReference type="Proteomes" id="UP000070700">
    <property type="component" value="Unassembled WGS sequence"/>
</dbReference>
<name>A0A194XQ06_MOLSC</name>
<dbReference type="NCBIfam" id="TIGR00464">
    <property type="entry name" value="gltX_bact"/>
    <property type="match status" value="1"/>
</dbReference>
<dbReference type="InterPro" id="IPR008925">
    <property type="entry name" value="aa_tRNA-synth_I_cd-bd_sf"/>
</dbReference>
<dbReference type="InParanoid" id="A0A194XQ06"/>
<dbReference type="PANTHER" id="PTHR43311">
    <property type="entry name" value="GLUTAMATE--TRNA LIGASE"/>
    <property type="match status" value="1"/>
</dbReference>
<evidence type="ECO:0000259" key="12">
    <source>
        <dbReference type="Pfam" id="PF00749"/>
    </source>
</evidence>
<organism evidence="14 15">
    <name type="scientific">Mollisia scopiformis</name>
    <name type="common">Conifer needle endophyte fungus</name>
    <name type="synonym">Phialocephala scopiformis</name>
    <dbReference type="NCBI Taxonomy" id="149040"/>
    <lineage>
        <taxon>Eukaryota</taxon>
        <taxon>Fungi</taxon>
        <taxon>Dikarya</taxon>
        <taxon>Ascomycota</taxon>
        <taxon>Pezizomycotina</taxon>
        <taxon>Leotiomycetes</taxon>
        <taxon>Helotiales</taxon>
        <taxon>Mollisiaceae</taxon>
        <taxon>Mollisia</taxon>
    </lineage>
</organism>
<dbReference type="EC" id="6.1.1.17" evidence="3"/>
<dbReference type="CDD" id="cd00808">
    <property type="entry name" value="GluRS_core"/>
    <property type="match status" value="1"/>
</dbReference>
<dbReference type="OrthoDB" id="428822at2759"/>
<dbReference type="HAMAP" id="MF_00022">
    <property type="entry name" value="Glu_tRNA_synth_type1"/>
    <property type="match status" value="1"/>
</dbReference>
<dbReference type="GO" id="GO:0005739">
    <property type="term" value="C:mitochondrion"/>
    <property type="evidence" value="ECO:0007669"/>
    <property type="project" value="UniProtKB-SubCell"/>
</dbReference>
<dbReference type="GO" id="GO:0008270">
    <property type="term" value="F:zinc ion binding"/>
    <property type="evidence" value="ECO:0007669"/>
    <property type="project" value="InterPro"/>
</dbReference>
<dbReference type="InterPro" id="IPR049940">
    <property type="entry name" value="GluQ/Sye"/>
</dbReference>
<keyword evidence="15" id="KW-1185">Reference proteome</keyword>
<keyword evidence="8 11" id="KW-0030">Aminoacyl-tRNA synthetase</keyword>
<evidence type="ECO:0000256" key="1">
    <source>
        <dbReference type="ARBA" id="ARBA00004173"/>
    </source>
</evidence>
<dbReference type="GeneID" id="28816948"/>
<keyword evidence="6 11" id="KW-0067">ATP-binding</keyword>
<dbReference type="InterPro" id="IPR045462">
    <property type="entry name" value="aa-tRNA-synth_I_cd-bd"/>
</dbReference>
<evidence type="ECO:0000256" key="2">
    <source>
        <dbReference type="ARBA" id="ARBA00007894"/>
    </source>
</evidence>
<accession>A0A194XQ06</accession>
<dbReference type="InterPro" id="IPR020058">
    <property type="entry name" value="Glu/Gln-tRNA-synth_Ib_cat-dom"/>
</dbReference>
<dbReference type="GO" id="GO:0005524">
    <property type="term" value="F:ATP binding"/>
    <property type="evidence" value="ECO:0007669"/>
    <property type="project" value="UniProtKB-KW"/>
</dbReference>
<dbReference type="FunCoup" id="A0A194XQ06">
    <property type="interactions" value="744"/>
</dbReference>
<sequence>MQLLLATARRRVASGWICHSCRGIKEATRAAKQLRQNKPARTRFAPSPTGYLHLGSLRTALFNYLVAKATGGQFLLRIEDTDQKRTVPDAETRLFEDLEWAGIEWDEGPKIGGPHGPYKQSARTALYREHAELLLQNGSAYRCFCTPERLHELGNYRSKLGLPVDYDRACAHIHKAESDDRAAKGEAHVVRLKVPELYPVFNDLVYGLVRQASFLTTKRRVQGSALGSFDDPILLKSDGFPTYHLANVVDDHHMKITHVIRGSEWMSSTPKHLAMYQAFGWEPPAFAHVGLLLDKDRNKLSKRHGAIDISTWRDKGVFPEALNNFVALLGWSHNEKQDVMTMEQLIENASMKYTRGDSVVSFEKLWFLQRKHAALYASMPPRLPMNPRHSLTELAVQPMVKLLDHRSSFEDLSLYTTTPQGEARENYVRSILLADAPNYTTPTEFIARNIYFFVRPSAKKLREKIPSLKLHKVPPSINYPVSTETLALFKNVSLIPDADWNGQSIKNMSTFVVDRGVTMSLASSKTGKLDERMRPLVQKAWSTLVHGYLRWAIFGGNQGPDGGETMRILGKVETVRRLEKAEKVVLRAREIEERDKGGLGNDGVPIMAKLDGMEQSESKEKETVKQQQVYLDDWSDLDDDSFI</sequence>
<proteinExistence type="inferred from homology"/>
<reference evidence="14 15" key="1">
    <citation type="submission" date="2015-10" db="EMBL/GenBank/DDBJ databases">
        <title>Full genome of DAOMC 229536 Phialocephala scopiformis, a fungal endophyte of spruce producing the potent anti-insectan compound rugulosin.</title>
        <authorList>
            <consortium name="DOE Joint Genome Institute"/>
            <person name="Walker A.K."/>
            <person name="Frasz S.L."/>
            <person name="Seifert K.A."/>
            <person name="Miller J.D."/>
            <person name="Mondo S.J."/>
            <person name="Labutti K."/>
            <person name="Lipzen A."/>
            <person name="Dockter R."/>
            <person name="Kennedy M."/>
            <person name="Grigoriev I.V."/>
            <person name="Spatafora J.W."/>
        </authorList>
    </citation>
    <scope>NUCLEOTIDE SEQUENCE [LARGE SCALE GENOMIC DNA]</scope>
    <source>
        <strain evidence="14 15">CBS 120377</strain>
    </source>
</reference>
<evidence type="ECO:0000259" key="13">
    <source>
        <dbReference type="Pfam" id="PF19269"/>
    </source>
</evidence>
<evidence type="ECO:0000256" key="3">
    <source>
        <dbReference type="ARBA" id="ARBA00012835"/>
    </source>
</evidence>
<feature type="domain" description="Aminoacyl-tRNA synthetase class I anticodon-binding" evidence="13">
    <location>
        <begin position="549"/>
        <end position="581"/>
    </location>
</feature>
<evidence type="ECO:0000256" key="7">
    <source>
        <dbReference type="ARBA" id="ARBA00022917"/>
    </source>
</evidence>
<dbReference type="EMBL" id="KQ947407">
    <property type="protein sequence ID" value="KUJ22139.1"/>
    <property type="molecule type" value="Genomic_DNA"/>
</dbReference>
<evidence type="ECO:0000313" key="15">
    <source>
        <dbReference type="Proteomes" id="UP000070700"/>
    </source>
</evidence>
<dbReference type="Pfam" id="PF00749">
    <property type="entry name" value="tRNA-synt_1c"/>
    <property type="match status" value="1"/>
</dbReference>
<keyword evidence="5 11" id="KW-0547">Nucleotide-binding</keyword>